<sequence length="663" mass="76603">MIRVRPTLPRLSSQFRQNGARWLSNSSQWRGAVPDHWTAQALRTTSKYPLSVELYNNAHPLDGGDTAFRVSLINSNILKTKRKTQSMRHARPQIVSPELCDDVLKFYGKSLEIHKGCDILDINPGAGLWSQKLHKFLQPRSHVLMEPNTDYRHFLDPLVDARDSKYKLLQKDTFHLDSYKELVTENVFPEQTLVDPADNSGQELNTTLLVTGMLAWDPVLPGIAFDSMAKQLYNHFSSAIRTNDLFHAYGRVRTLFWVGSQDFRPVLAESMQRFEKNNCLLEMTQSMEMVVNSPRRVRKVGRGSPGREANYEIESIVRAMQRARANGMELPAHRQTRVHTVAKEAEEIFGESGRCTIGWLYDYVMRKHAEGFTIPGLLSESLFEHYDEMVRLQDKYPDVDLALMGNAKGETPRTASFFKGREDHPAREEAYRFALKKAADRALVLKKEHYDSIADVAQEMYHAECRALRMQDGTEEKDALLKKIAEMDLKIEKLMNGVTRSYKVAPIVNMDDRLALHEAPGPRIQWDRRPFEPMSMEDEEAWPPHEFSLLSSTPYARPPGQTLDYYEWVHDFVYALFNNPSMPLPEALEKMQHGLSEIIDKCPSITDPDKGGRLLLKHFRVRMVTAEMIYEMVEVYRDWPFKEPGSDHNRYFRWKGQDQRFTN</sequence>
<dbReference type="PANTHER" id="PTHR11727:SF17">
    <property type="entry name" value="DIMETHYLADENOSINE TRANSFERASE 1, MITOCHONDRIAL"/>
    <property type="match status" value="1"/>
</dbReference>
<keyword evidence="4 7" id="KW-0949">S-adenosyl-L-methionine</keyword>
<protein>
    <recommendedName>
        <fullName evidence="7">rRNA adenine N(6)-methyltransferase</fullName>
        <ecNumber evidence="7">2.1.1.-</ecNumber>
    </recommendedName>
</protein>
<reference evidence="8 9" key="1">
    <citation type="journal article" date="2017" name="Genome Announc.">
        <title>Genome sequence of the saprophytic ascomycete Epicoccum nigrum ICMP 19927 strain isolated from New Zealand.</title>
        <authorList>
            <person name="Fokin M."/>
            <person name="Fleetwood D."/>
            <person name="Weir B.S."/>
            <person name="Villas-Boas S.G."/>
        </authorList>
    </citation>
    <scope>NUCLEOTIDE SEQUENCE [LARGE SCALE GENOMIC DNA]</scope>
    <source>
        <strain evidence="8 9">ICMP 19927</strain>
    </source>
</reference>
<evidence type="ECO:0000256" key="6">
    <source>
        <dbReference type="ARBA" id="ARBA00024915"/>
    </source>
</evidence>
<dbReference type="EC" id="2.1.1.-" evidence="7"/>
<dbReference type="InterPro" id="IPR029063">
    <property type="entry name" value="SAM-dependent_MTases_sf"/>
</dbReference>
<evidence type="ECO:0000313" key="9">
    <source>
        <dbReference type="Proteomes" id="UP000193240"/>
    </source>
</evidence>
<dbReference type="AlphaFoldDB" id="A0A1Y2LU38"/>
<comment type="similarity">
    <text evidence="7">Belongs to the class I-like SAM-binding methyltransferase superfamily. rRNA adenine N(6)-methyltransferase family.</text>
</comment>
<comment type="subcellular location">
    <subcellularLocation>
        <location evidence="1">Mitochondrion</location>
    </subcellularLocation>
</comment>
<dbReference type="GO" id="GO:0006391">
    <property type="term" value="P:transcription initiation at mitochondrial promoter"/>
    <property type="evidence" value="ECO:0007669"/>
    <property type="project" value="TreeGrafter"/>
</dbReference>
<evidence type="ECO:0000256" key="4">
    <source>
        <dbReference type="ARBA" id="ARBA00022691"/>
    </source>
</evidence>
<dbReference type="EMBL" id="KZ107851">
    <property type="protein sequence ID" value="OSS46528.1"/>
    <property type="molecule type" value="Genomic_DNA"/>
</dbReference>
<keyword evidence="3 7" id="KW-0808">Transferase</keyword>
<organism evidence="8 9">
    <name type="scientific">Epicoccum nigrum</name>
    <name type="common">Soil fungus</name>
    <name type="synonym">Epicoccum purpurascens</name>
    <dbReference type="NCBI Taxonomy" id="105696"/>
    <lineage>
        <taxon>Eukaryota</taxon>
        <taxon>Fungi</taxon>
        <taxon>Dikarya</taxon>
        <taxon>Ascomycota</taxon>
        <taxon>Pezizomycotina</taxon>
        <taxon>Dothideomycetes</taxon>
        <taxon>Pleosporomycetidae</taxon>
        <taxon>Pleosporales</taxon>
        <taxon>Pleosporineae</taxon>
        <taxon>Didymellaceae</taxon>
        <taxon>Epicoccum</taxon>
    </lineage>
</organism>
<name>A0A1Y2LU38_EPING</name>
<keyword evidence="2 7" id="KW-0489">Methyltransferase</keyword>
<dbReference type="GO" id="GO:0006364">
    <property type="term" value="P:rRNA processing"/>
    <property type="evidence" value="ECO:0007669"/>
    <property type="project" value="UniProtKB-KW"/>
</dbReference>
<evidence type="ECO:0000256" key="7">
    <source>
        <dbReference type="RuleBase" id="RU362106"/>
    </source>
</evidence>
<keyword evidence="5" id="KW-0694">RNA-binding</keyword>
<dbReference type="Pfam" id="PF00398">
    <property type="entry name" value="RrnaAD"/>
    <property type="match status" value="1"/>
</dbReference>
<dbReference type="Proteomes" id="UP000193240">
    <property type="component" value="Unassembled WGS sequence"/>
</dbReference>
<dbReference type="OMA" id="VDILDLW"/>
<accession>A0A1Y2LU38</accession>
<dbReference type="GO" id="GO:0032259">
    <property type="term" value="P:methylation"/>
    <property type="evidence" value="ECO:0007669"/>
    <property type="project" value="UniProtKB-KW"/>
</dbReference>
<proteinExistence type="inferred from homology"/>
<dbReference type="SUPFAM" id="SSF53335">
    <property type="entry name" value="S-adenosyl-L-methionine-dependent methyltransferases"/>
    <property type="match status" value="1"/>
</dbReference>
<dbReference type="GO" id="GO:0005759">
    <property type="term" value="C:mitochondrial matrix"/>
    <property type="evidence" value="ECO:0007669"/>
    <property type="project" value="TreeGrafter"/>
</dbReference>
<evidence type="ECO:0000256" key="2">
    <source>
        <dbReference type="ARBA" id="ARBA00022603"/>
    </source>
</evidence>
<dbReference type="GO" id="GO:0008168">
    <property type="term" value="F:methyltransferase activity"/>
    <property type="evidence" value="ECO:0007669"/>
    <property type="project" value="UniProtKB-KW"/>
</dbReference>
<dbReference type="Gene3D" id="3.40.50.150">
    <property type="entry name" value="Vaccinia Virus protein VP39"/>
    <property type="match status" value="1"/>
</dbReference>
<dbReference type="InterPro" id="IPR023165">
    <property type="entry name" value="rRNA_Ade_diMease-like_C"/>
</dbReference>
<dbReference type="GO" id="GO:0034245">
    <property type="term" value="C:mitochondrial DNA-directed RNA polymerase complex"/>
    <property type="evidence" value="ECO:0007669"/>
    <property type="project" value="TreeGrafter"/>
</dbReference>
<keyword evidence="9" id="KW-1185">Reference proteome</keyword>
<gene>
    <name evidence="8" type="ORF">B5807_08648</name>
</gene>
<evidence type="ECO:0000256" key="1">
    <source>
        <dbReference type="ARBA" id="ARBA00004173"/>
    </source>
</evidence>
<dbReference type="InterPro" id="IPR001737">
    <property type="entry name" value="KsgA/Erm"/>
</dbReference>
<comment type="function">
    <text evidence="6">Mitochondrial transcription factor that confers selective promoter recognition on the core subunit of the yeast mitochondrial RNA polymerase. Interacts with DNA in a non-specific manner.</text>
</comment>
<keyword evidence="7" id="KW-0698">rRNA processing</keyword>
<evidence type="ECO:0000256" key="3">
    <source>
        <dbReference type="ARBA" id="ARBA00022679"/>
    </source>
</evidence>
<dbReference type="GO" id="GO:0034246">
    <property type="term" value="F:mitochondrial transcription factor activity"/>
    <property type="evidence" value="ECO:0007669"/>
    <property type="project" value="TreeGrafter"/>
</dbReference>
<evidence type="ECO:0000313" key="8">
    <source>
        <dbReference type="EMBL" id="OSS46528.1"/>
    </source>
</evidence>
<evidence type="ECO:0000256" key="5">
    <source>
        <dbReference type="ARBA" id="ARBA00022884"/>
    </source>
</evidence>
<dbReference type="PANTHER" id="PTHR11727">
    <property type="entry name" value="DIMETHYLADENOSINE TRANSFERASE"/>
    <property type="match status" value="1"/>
</dbReference>
<dbReference type="InParanoid" id="A0A1Y2LU38"/>
<dbReference type="GO" id="GO:0003723">
    <property type="term" value="F:RNA binding"/>
    <property type="evidence" value="ECO:0007669"/>
    <property type="project" value="UniProtKB-KW"/>
</dbReference>
<dbReference type="Gene3D" id="1.10.8.100">
    <property type="entry name" value="Ribosomal RNA adenine dimethylase-like, domain 2"/>
    <property type="match status" value="1"/>
</dbReference>